<dbReference type="EMBL" id="JAOYFB010000040">
    <property type="protein sequence ID" value="KAK4037106.1"/>
    <property type="molecule type" value="Genomic_DNA"/>
</dbReference>
<evidence type="ECO:0000313" key="2">
    <source>
        <dbReference type="Proteomes" id="UP001234178"/>
    </source>
</evidence>
<reference evidence="1 2" key="1">
    <citation type="journal article" date="2023" name="Nucleic Acids Res.">
        <title>The hologenome of Daphnia magna reveals possible DNA methylation and microbiome-mediated evolution of the host genome.</title>
        <authorList>
            <person name="Chaturvedi A."/>
            <person name="Li X."/>
            <person name="Dhandapani V."/>
            <person name="Marshall H."/>
            <person name="Kissane S."/>
            <person name="Cuenca-Cambronero M."/>
            <person name="Asole G."/>
            <person name="Calvet F."/>
            <person name="Ruiz-Romero M."/>
            <person name="Marangio P."/>
            <person name="Guigo R."/>
            <person name="Rago D."/>
            <person name="Mirbahai L."/>
            <person name="Eastwood N."/>
            <person name="Colbourne J.K."/>
            <person name="Zhou J."/>
            <person name="Mallon E."/>
            <person name="Orsini L."/>
        </authorList>
    </citation>
    <scope>NUCLEOTIDE SEQUENCE [LARGE SCALE GENOMIC DNA]</scope>
    <source>
        <strain evidence="1">LRV0_1</strain>
    </source>
</reference>
<organism evidence="1 2">
    <name type="scientific">Daphnia magna</name>
    <dbReference type="NCBI Taxonomy" id="35525"/>
    <lineage>
        <taxon>Eukaryota</taxon>
        <taxon>Metazoa</taxon>
        <taxon>Ecdysozoa</taxon>
        <taxon>Arthropoda</taxon>
        <taxon>Crustacea</taxon>
        <taxon>Branchiopoda</taxon>
        <taxon>Diplostraca</taxon>
        <taxon>Cladocera</taxon>
        <taxon>Anomopoda</taxon>
        <taxon>Daphniidae</taxon>
        <taxon>Daphnia</taxon>
    </lineage>
</organism>
<evidence type="ECO:0000313" key="1">
    <source>
        <dbReference type="EMBL" id="KAK4037106.1"/>
    </source>
</evidence>
<comment type="caution">
    <text evidence="1">The sequence shown here is derived from an EMBL/GenBank/DDBJ whole genome shotgun (WGS) entry which is preliminary data.</text>
</comment>
<gene>
    <name evidence="1" type="ORF">OUZ56_029145</name>
</gene>
<proteinExistence type="predicted"/>
<protein>
    <submittedName>
        <fullName evidence="1">Uncharacterized protein</fullName>
    </submittedName>
</protein>
<sequence>MANRGRSLVQPWSKNRGLLTVSACPLGQATWSPRDRHRYIPVGLSRPSDWLSQPLYPSILN</sequence>
<accession>A0ABR0B5Y7</accession>
<dbReference type="Proteomes" id="UP001234178">
    <property type="component" value="Unassembled WGS sequence"/>
</dbReference>
<name>A0ABR0B5Y7_9CRUS</name>
<keyword evidence="2" id="KW-1185">Reference proteome</keyword>